<protein>
    <recommendedName>
        <fullName evidence="3">N-acetyltransferase domain-containing protein</fullName>
    </recommendedName>
</protein>
<evidence type="ECO:0000313" key="5">
    <source>
        <dbReference type="Proteomes" id="UP000244810"/>
    </source>
</evidence>
<gene>
    <name evidence="4" type="ORF">DDE23_14880</name>
</gene>
<dbReference type="Pfam" id="PF13673">
    <property type="entry name" value="Acetyltransf_10"/>
    <property type="match status" value="1"/>
</dbReference>
<name>A0A2T7UQL9_9RHOB</name>
<dbReference type="InterPro" id="IPR000182">
    <property type="entry name" value="GNAT_dom"/>
</dbReference>
<dbReference type="CDD" id="cd04301">
    <property type="entry name" value="NAT_SF"/>
    <property type="match status" value="1"/>
</dbReference>
<dbReference type="GO" id="GO:0016747">
    <property type="term" value="F:acyltransferase activity, transferring groups other than amino-acyl groups"/>
    <property type="evidence" value="ECO:0007669"/>
    <property type="project" value="InterPro"/>
</dbReference>
<dbReference type="AlphaFoldDB" id="A0A2T7UQL9"/>
<dbReference type="RefSeq" id="WP_107752526.1">
    <property type="nucleotide sequence ID" value="NZ_QBKF01000007.1"/>
</dbReference>
<evidence type="ECO:0000256" key="2">
    <source>
        <dbReference type="ARBA" id="ARBA00023315"/>
    </source>
</evidence>
<accession>A0A2T7UQL9</accession>
<dbReference type="InterPro" id="IPR016181">
    <property type="entry name" value="Acyl_CoA_acyltransferase"/>
</dbReference>
<sequence length="160" mass="18157">MIRIRSYRPSDREACFHVFRRAVHEGAVRYDQQMRDGWAPRATPDLTTRDKLLDQDCWVSEVDGQLTGYMSLMPDGHLDTAFVLPEAMGQGHAAALYERLLLRARALGLSRLTVHANEYSSRFLGRRGWQVERVEPMALPNGAPFERFHMALDLTQGAAA</sequence>
<evidence type="ECO:0000313" key="4">
    <source>
        <dbReference type="EMBL" id="PVE46954.1"/>
    </source>
</evidence>
<keyword evidence="1" id="KW-0808">Transferase</keyword>
<dbReference type="SUPFAM" id="SSF55729">
    <property type="entry name" value="Acyl-CoA N-acyltransferases (Nat)"/>
    <property type="match status" value="1"/>
</dbReference>
<feature type="domain" description="N-acetyltransferase" evidence="3">
    <location>
        <begin position="2"/>
        <end position="155"/>
    </location>
</feature>
<dbReference type="OrthoDB" id="9789081at2"/>
<dbReference type="InterPro" id="IPR050832">
    <property type="entry name" value="Bact_Acetyltransf"/>
</dbReference>
<keyword evidence="2" id="KW-0012">Acyltransferase</keyword>
<reference evidence="4 5" key="1">
    <citation type="journal article" date="2011" name="Syst. Appl. Microbiol.">
        <title>Defluviimonas denitrificans gen. nov., sp. nov., and Pararhodobacter aggregans gen. nov., sp. nov., non-phototrophic Rhodobacteraceae from the biofilter of a marine aquaculture.</title>
        <authorList>
            <person name="Foesel B.U."/>
            <person name="Drake H.L."/>
            <person name="Schramm A."/>
        </authorList>
    </citation>
    <scope>NUCLEOTIDE SEQUENCE [LARGE SCALE GENOMIC DNA]</scope>
    <source>
        <strain evidence="4 5">D1-19</strain>
    </source>
</reference>
<keyword evidence="5" id="KW-1185">Reference proteome</keyword>
<dbReference type="PROSITE" id="PS51186">
    <property type="entry name" value="GNAT"/>
    <property type="match status" value="1"/>
</dbReference>
<dbReference type="Proteomes" id="UP000244810">
    <property type="component" value="Unassembled WGS sequence"/>
</dbReference>
<comment type="caution">
    <text evidence="4">The sequence shown here is derived from an EMBL/GenBank/DDBJ whole genome shotgun (WGS) entry which is preliminary data.</text>
</comment>
<dbReference type="Gene3D" id="3.40.630.30">
    <property type="match status" value="1"/>
</dbReference>
<evidence type="ECO:0000259" key="3">
    <source>
        <dbReference type="PROSITE" id="PS51186"/>
    </source>
</evidence>
<organism evidence="4 5">
    <name type="scientific">Pararhodobacter aggregans</name>
    <dbReference type="NCBI Taxonomy" id="404875"/>
    <lineage>
        <taxon>Bacteria</taxon>
        <taxon>Pseudomonadati</taxon>
        <taxon>Pseudomonadota</taxon>
        <taxon>Alphaproteobacteria</taxon>
        <taxon>Rhodobacterales</taxon>
        <taxon>Paracoccaceae</taxon>
        <taxon>Pararhodobacter</taxon>
    </lineage>
</organism>
<proteinExistence type="predicted"/>
<dbReference type="PANTHER" id="PTHR43877">
    <property type="entry name" value="AMINOALKYLPHOSPHONATE N-ACETYLTRANSFERASE-RELATED-RELATED"/>
    <property type="match status" value="1"/>
</dbReference>
<evidence type="ECO:0000256" key="1">
    <source>
        <dbReference type="ARBA" id="ARBA00022679"/>
    </source>
</evidence>
<dbReference type="EMBL" id="QDDR01000007">
    <property type="protein sequence ID" value="PVE46954.1"/>
    <property type="molecule type" value="Genomic_DNA"/>
</dbReference>